<dbReference type="InterPro" id="IPR000788">
    <property type="entry name" value="RNR_lg_C"/>
</dbReference>
<keyword evidence="3" id="KW-0021">Allosteric enzyme</keyword>
<gene>
    <name evidence="12" type="ORF">KPH14_010956</name>
</gene>
<evidence type="ECO:0000256" key="5">
    <source>
        <dbReference type="ARBA" id="ARBA00022840"/>
    </source>
</evidence>
<comment type="caution">
    <text evidence="12">The sequence shown here is derived from an EMBL/GenBank/DDBJ whole genome shotgun (WGS) entry which is preliminary data.</text>
</comment>
<reference evidence="12" key="1">
    <citation type="submission" date="2021-08" db="EMBL/GenBank/DDBJ databases">
        <authorList>
            <person name="Misof B."/>
            <person name="Oliver O."/>
            <person name="Podsiadlowski L."/>
            <person name="Donath A."/>
            <person name="Peters R."/>
            <person name="Mayer C."/>
            <person name="Rust J."/>
            <person name="Gunkel S."/>
            <person name="Lesny P."/>
            <person name="Martin S."/>
            <person name="Oeyen J.P."/>
            <person name="Petersen M."/>
            <person name="Panagiotis P."/>
            <person name="Wilbrandt J."/>
            <person name="Tanja T."/>
        </authorList>
    </citation>
    <scope>NUCLEOTIDE SEQUENCE</scope>
    <source>
        <strain evidence="12">GBR_01_08_01A</strain>
        <tissue evidence="12">Thorax + abdomen</tissue>
    </source>
</reference>
<evidence type="ECO:0000256" key="9">
    <source>
        <dbReference type="PROSITE-ProRule" id="PRU00492"/>
    </source>
</evidence>
<dbReference type="PROSITE" id="PS00089">
    <property type="entry name" value="RIBORED_LARGE"/>
    <property type="match status" value="1"/>
</dbReference>
<comment type="catalytic activity">
    <reaction evidence="10">
        <text>a 2'-deoxyribonucleoside 5'-diphosphate + [thioredoxin]-disulfide + H2O = a ribonucleoside 5'-diphosphate + [thioredoxin]-dithiol</text>
        <dbReference type="Rhea" id="RHEA:23252"/>
        <dbReference type="Rhea" id="RHEA-COMP:10698"/>
        <dbReference type="Rhea" id="RHEA-COMP:10700"/>
        <dbReference type="ChEBI" id="CHEBI:15377"/>
        <dbReference type="ChEBI" id="CHEBI:29950"/>
        <dbReference type="ChEBI" id="CHEBI:50058"/>
        <dbReference type="ChEBI" id="CHEBI:57930"/>
        <dbReference type="ChEBI" id="CHEBI:73316"/>
        <dbReference type="EC" id="1.17.4.1"/>
    </reaction>
</comment>
<sequence length="818" mass="93611">MYVIKRDGRREEVYFDKITYRIQKLCYGLNMDYVDPSAITFRVIRGLYPGVTTVELDNFAAETAATMTTQHPDYAILAARIAVSNLHKETKKLFSDVIEDLRNVKDPYTNESKPIINEESYNVVQNNANRLNSAIIYDRDFSYNYFGFKTLERSYLMRIDGKVVERPQHMLMRVAVAIHKDDIDRVIETYNYLSERYFTHASPTLFSACTMRQQMSSCFLLTMSEDSIEGIFNTLKRCALISKWAGGIGLNIHCIRAKGTYISGTGGKSNGLVPMLKVYNDMARYVDQGGNKRPGAYAIFIEPWHADVFEFLDLKKNTGKEELRARELFYGLWIPDLFMKRVLDDGVWSLMCPYECPGLADVWGDKFDDLYIRYEEEGCYKQQIRARDLWTAILKAQVETGTPYMLYKDHCNRKSNQQNIGTIKNSNLCTEIVQYSSPEEVAVCNLASIAVNMFVNQSTQTFDFKKLKEVTKVVTRNLDKIIDVNHYPIPEARTSNLRHRPIGIGIQGLADAFLLMRFPFESEEAQKLNIQIFETLYYGALEASCEIAQEKGCYETYEGSPISKGILQYDMWGVTPTDLWNWEALKEKIAVHGVRNSLLIAPMPTASTAQILGNNESIEPYTNNIYVRRVLSGEFQIVNPHLLKDLIERNLWNEEMKNEIIANNGSIQDIKNIPNDLKLLYKTVWEISQKTILKMAADRGAFIDQSQSLNVYMAKPTVEKLTSMHFYGWKIGLKTGMYYLRTKPAANALQFTVDKTKLSKINRSSLDKSLNSSITNNEFDEWPPKLEQEDYKENYSNNTNSALVCSLENGDACMACGS</sequence>
<keyword evidence="13" id="KW-1185">Reference proteome</keyword>
<dbReference type="Proteomes" id="UP001258017">
    <property type="component" value="Unassembled WGS sequence"/>
</dbReference>
<dbReference type="PRINTS" id="PR01183">
    <property type="entry name" value="RIBORDTASEM1"/>
</dbReference>
<evidence type="ECO:0000256" key="10">
    <source>
        <dbReference type="RuleBase" id="RU003410"/>
    </source>
</evidence>
<dbReference type="EC" id="1.17.4.1" evidence="10"/>
<dbReference type="Pfam" id="PF02867">
    <property type="entry name" value="Ribonuc_red_lgC"/>
    <property type="match status" value="1"/>
</dbReference>
<dbReference type="InterPro" id="IPR008926">
    <property type="entry name" value="RNR_R1-su_N"/>
</dbReference>
<protein>
    <recommendedName>
        <fullName evidence="10">Ribonucleoside-diphosphate reductase</fullName>
        <ecNumber evidence="10">1.17.4.1</ecNumber>
    </recommendedName>
</protein>
<keyword evidence="4 9" id="KW-0547">Nucleotide-binding</keyword>
<dbReference type="InterPro" id="IPR013509">
    <property type="entry name" value="RNR_lsu_N"/>
</dbReference>
<dbReference type="GO" id="GO:0004748">
    <property type="term" value="F:ribonucleoside-diphosphate reductase activity, thioredoxin disulfide as acceptor"/>
    <property type="evidence" value="ECO:0007669"/>
    <property type="project" value="UniProtKB-EC"/>
</dbReference>
<evidence type="ECO:0000256" key="1">
    <source>
        <dbReference type="ARBA" id="ARBA00010406"/>
    </source>
</evidence>
<keyword evidence="6 10" id="KW-0560">Oxidoreductase</keyword>
<evidence type="ECO:0000256" key="7">
    <source>
        <dbReference type="ARBA" id="ARBA00023116"/>
    </source>
</evidence>
<dbReference type="Pfam" id="PF00317">
    <property type="entry name" value="Ribonuc_red_lgN"/>
    <property type="match status" value="1"/>
</dbReference>
<dbReference type="InterPro" id="IPR013346">
    <property type="entry name" value="NrdE_NrdA_C"/>
</dbReference>
<comment type="similarity">
    <text evidence="1 10">Belongs to the ribonucleoside diphosphate reductase large chain family.</text>
</comment>
<evidence type="ECO:0000256" key="2">
    <source>
        <dbReference type="ARBA" id="ARBA00011771"/>
    </source>
</evidence>
<dbReference type="AlphaFoldDB" id="A0AAD9VU08"/>
<evidence type="ECO:0000259" key="11">
    <source>
        <dbReference type="PROSITE" id="PS51161"/>
    </source>
</evidence>
<dbReference type="GO" id="GO:0009263">
    <property type="term" value="P:deoxyribonucleotide biosynthetic process"/>
    <property type="evidence" value="ECO:0007669"/>
    <property type="project" value="UniProtKB-KW"/>
</dbReference>
<dbReference type="InterPro" id="IPR005144">
    <property type="entry name" value="ATP-cone_dom"/>
</dbReference>
<dbReference type="Gene3D" id="3.20.70.20">
    <property type="match status" value="1"/>
</dbReference>
<evidence type="ECO:0000256" key="4">
    <source>
        <dbReference type="ARBA" id="ARBA00022741"/>
    </source>
</evidence>
<dbReference type="SUPFAM" id="SSF48168">
    <property type="entry name" value="R1 subunit of ribonucleotide reductase, N-terminal domain"/>
    <property type="match status" value="1"/>
</dbReference>
<evidence type="ECO:0000313" key="12">
    <source>
        <dbReference type="EMBL" id="KAK2586983.1"/>
    </source>
</evidence>
<evidence type="ECO:0000256" key="8">
    <source>
        <dbReference type="ARBA" id="ARBA00024942"/>
    </source>
</evidence>
<name>A0AAD9VU08_9HYME</name>
<dbReference type="PROSITE" id="PS51161">
    <property type="entry name" value="ATP_CONE"/>
    <property type="match status" value="1"/>
</dbReference>
<evidence type="ECO:0000256" key="6">
    <source>
        <dbReference type="ARBA" id="ARBA00023002"/>
    </source>
</evidence>
<feature type="domain" description="ATP-cone" evidence="11">
    <location>
        <begin position="1"/>
        <end position="92"/>
    </location>
</feature>
<dbReference type="InterPro" id="IPR039718">
    <property type="entry name" value="Rrm1"/>
</dbReference>
<dbReference type="GO" id="GO:0005524">
    <property type="term" value="F:ATP binding"/>
    <property type="evidence" value="ECO:0007669"/>
    <property type="project" value="UniProtKB-UniRule"/>
</dbReference>
<evidence type="ECO:0000313" key="13">
    <source>
        <dbReference type="Proteomes" id="UP001258017"/>
    </source>
</evidence>
<dbReference type="SUPFAM" id="SSF51998">
    <property type="entry name" value="PFL-like glycyl radical enzymes"/>
    <property type="match status" value="1"/>
</dbReference>
<reference evidence="12" key="2">
    <citation type="journal article" date="2023" name="Commun. Biol.">
        <title>Intrasexual cuticular hydrocarbon dimorphism in a wasp sheds light on hydrocarbon biosynthesis genes in Hymenoptera.</title>
        <authorList>
            <person name="Moris V.C."/>
            <person name="Podsiadlowski L."/>
            <person name="Martin S."/>
            <person name="Oeyen J.P."/>
            <person name="Donath A."/>
            <person name="Petersen M."/>
            <person name="Wilbrandt J."/>
            <person name="Misof B."/>
            <person name="Liedtke D."/>
            <person name="Thamm M."/>
            <person name="Scheiner R."/>
            <person name="Schmitt T."/>
            <person name="Niehuis O."/>
        </authorList>
    </citation>
    <scope>NUCLEOTIDE SEQUENCE</scope>
    <source>
        <strain evidence="12">GBR_01_08_01A</strain>
    </source>
</reference>
<dbReference type="PANTHER" id="PTHR11573:SF6">
    <property type="entry name" value="RIBONUCLEOSIDE-DIPHOSPHATE REDUCTASE LARGE SUBUNIT"/>
    <property type="match status" value="1"/>
</dbReference>
<dbReference type="NCBIfam" id="TIGR02506">
    <property type="entry name" value="NrdE_NrdA"/>
    <property type="match status" value="1"/>
</dbReference>
<dbReference type="Pfam" id="PF03477">
    <property type="entry name" value="ATP-cone"/>
    <property type="match status" value="1"/>
</dbReference>
<keyword evidence="7 10" id="KW-0215">Deoxyribonucleotide synthesis</keyword>
<proteinExistence type="inferred from homology"/>
<accession>A0AAD9VU08</accession>
<dbReference type="GO" id="GO:0005971">
    <property type="term" value="C:ribonucleoside-diphosphate reductase complex"/>
    <property type="evidence" value="ECO:0007669"/>
    <property type="project" value="TreeGrafter"/>
</dbReference>
<dbReference type="EMBL" id="JAIFRP010000008">
    <property type="protein sequence ID" value="KAK2586983.1"/>
    <property type="molecule type" value="Genomic_DNA"/>
</dbReference>
<evidence type="ECO:0000256" key="3">
    <source>
        <dbReference type="ARBA" id="ARBA00022533"/>
    </source>
</evidence>
<comment type="function">
    <text evidence="8 10">Provides the precursors necessary for DNA synthesis. Catalyzes the biosynthesis of deoxyribonucleotides from the corresponding ribonucleotides.</text>
</comment>
<dbReference type="PANTHER" id="PTHR11573">
    <property type="entry name" value="RIBONUCLEOSIDE-DIPHOSPHATE REDUCTASE LARGE CHAIN"/>
    <property type="match status" value="1"/>
</dbReference>
<keyword evidence="5 9" id="KW-0067">ATP-binding</keyword>
<dbReference type="FunFam" id="3.20.70.20:FF:000010">
    <property type="entry name" value="Ribonucleoside-diphosphate reductase"/>
    <property type="match status" value="1"/>
</dbReference>
<comment type="subunit">
    <text evidence="2">Heterodimer of a large and a small subunit.</text>
</comment>
<dbReference type="CDD" id="cd01679">
    <property type="entry name" value="RNR_I"/>
    <property type="match status" value="1"/>
</dbReference>
<organism evidence="12 13">
    <name type="scientific">Odynerus spinipes</name>
    <dbReference type="NCBI Taxonomy" id="1348599"/>
    <lineage>
        <taxon>Eukaryota</taxon>
        <taxon>Metazoa</taxon>
        <taxon>Ecdysozoa</taxon>
        <taxon>Arthropoda</taxon>
        <taxon>Hexapoda</taxon>
        <taxon>Insecta</taxon>
        <taxon>Pterygota</taxon>
        <taxon>Neoptera</taxon>
        <taxon>Endopterygota</taxon>
        <taxon>Hymenoptera</taxon>
        <taxon>Apocrita</taxon>
        <taxon>Aculeata</taxon>
        <taxon>Vespoidea</taxon>
        <taxon>Vespidae</taxon>
        <taxon>Eumeninae</taxon>
        <taxon>Odynerus</taxon>
    </lineage>
</organism>